<dbReference type="Gene3D" id="1.25.40.20">
    <property type="entry name" value="Ankyrin repeat-containing domain"/>
    <property type="match status" value="1"/>
</dbReference>
<dbReference type="OrthoDB" id="6075367at2759"/>
<evidence type="ECO:0000313" key="5">
    <source>
        <dbReference type="Proteomes" id="UP000596742"/>
    </source>
</evidence>
<dbReference type="Proteomes" id="UP000596742">
    <property type="component" value="Unassembled WGS sequence"/>
</dbReference>
<dbReference type="SUPFAM" id="SSF48403">
    <property type="entry name" value="Ankyrin repeat"/>
    <property type="match status" value="1"/>
</dbReference>
<dbReference type="InterPro" id="IPR036770">
    <property type="entry name" value="Ankyrin_rpt-contain_sf"/>
</dbReference>
<evidence type="ECO:0000256" key="2">
    <source>
        <dbReference type="ARBA" id="ARBA00023043"/>
    </source>
</evidence>
<feature type="repeat" description="ANK" evidence="3">
    <location>
        <begin position="6"/>
        <end position="38"/>
    </location>
</feature>
<reference evidence="4" key="1">
    <citation type="submission" date="2018-11" db="EMBL/GenBank/DDBJ databases">
        <authorList>
            <person name="Alioto T."/>
            <person name="Alioto T."/>
        </authorList>
    </citation>
    <scope>NUCLEOTIDE SEQUENCE</scope>
</reference>
<accession>A0A8B6D2L1</accession>
<dbReference type="InterPro" id="IPR002110">
    <property type="entry name" value="Ankyrin_rpt"/>
</dbReference>
<name>A0A8B6D2L1_MYTGA</name>
<keyword evidence="2 3" id="KW-0040">ANK repeat</keyword>
<evidence type="ECO:0000313" key="4">
    <source>
        <dbReference type="EMBL" id="VDI13136.1"/>
    </source>
</evidence>
<organism evidence="4 5">
    <name type="scientific">Mytilus galloprovincialis</name>
    <name type="common">Mediterranean mussel</name>
    <dbReference type="NCBI Taxonomy" id="29158"/>
    <lineage>
        <taxon>Eukaryota</taxon>
        <taxon>Metazoa</taxon>
        <taxon>Spiralia</taxon>
        <taxon>Lophotrochozoa</taxon>
        <taxon>Mollusca</taxon>
        <taxon>Bivalvia</taxon>
        <taxon>Autobranchia</taxon>
        <taxon>Pteriomorphia</taxon>
        <taxon>Mytilida</taxon>
        <taxon>Mytiloidea</taxon>
        <taxon>Mytilidae</taxon>
        <taxon>Mytilinae</taxon>
        <taxon>Mytilus</taxon>
    </lineage>
</organism>
<gene>
    <name evidence="4" type="ORF">MGAL_10B084733</name>
</gene>
<feature type="non-terminal residue" evidence="4">
    <location>
        <position position="73"/>
    </location>
</feature>
<dbReference type="EMBL" id="UYJE01002729">
    <property type="protein sequence ID" value="VDI13136.1"/>
    <property type="molecule type" value="Genomic_DNA"/>
</dbReference>
<sequence>MQREQKRNEKLIKAAEDGDLEKVKNLVRHGADINYKDTFGSFTALHCAANNGKIEIINYLADNEADMNCRNKW</sequence>
<keyword evidence="5" id="KW-1185">Reference proteome</keyword>
<dbReference type="PROSITE" id="PS50088">
    <property type="entry name" value="ANK_REPEAT"/>
    <property type="match status" value="2"/>
</dbReference>
<dbReference type="SMART" id="SM00248">
    <property type="entry name" value="ANK"/>
    <property type="match status" value="2"/>
</dbReference>
<dbReference type="PROSITE" id="PS50297">
    <property type="entry name" value="ANK_REP_REGION"/>
    <property type="match status" value="1"/>
</dbReference>
<keyword evidence="1" id="KW-0677">Repeat</keyword>
<protein>
    <submittedName>
        <fullName evidence="4">Uncharacterized protein</fullName>
    </submittedName>
</protein>
<dbReference type="AlphaFoldDB" id="A0A8B6D2L1"/>
<comment type="caution">
    <text evidence="4">The sequence shown here is derived from an EMBL/GenBank/DDBJ whole genome shotgun (WGS) entry which is preliminary data.</text>
</comment>
<proteinExistence type="predicted"/>
<feature type="repeat" description="ANK" evidence="3">
    <location>
        <begin position="40"/>
        <end position="72"/>
    </location>
</feature>
<evidence type="ECO:0000256" key="1">
    <source>
        <dbReference type="ARBA" id="ARBA00022737"/>
    </source>
</evidence>
<dbReference type="PANTHER" id="PTHR24171">
    <property type="entry name" value="ANKYRIN REPEAT DOMAIN-CONTAINING PROTEIN 39-RELATED"/>
    <property type="match status" value="1"/>
</dbReference>
<evidence type="ECO:0000256" key="3">
    <source>
        <dbReference type="PROSITE-ProRule" id="PRU00023"/>
    </source>
</evidence>
<dbReference type="Pfam" id="PF12796">
    <property type="entry name" value="Ank_2"/>
    <property type="match status" value="1"/>
</dbReference>